<dbReference type="AlphaFoldDB" id="A0A175RDQ1"/>
<dbReference type="PANTHER" id="PTHR30136">
    <property type="entry name" value="HELIX-TURN-HELIX TRANSCRIPTIONAL REGULATOR, ICLR FAMILY"/>
    <property type="match status" value="1"/>
</dbReference>
<dbReference type="GO" id="GO:0003700">
    <property type="term" value="F:DNA-binding transcription factor activity"/>
    <property type="evidence" value="ECO:0007669"/>
    <property type="project" value="TreeGrafter"/>
</dbReference>
<keyword evidence="3" id="KW-0804">Transcription</keyword>
<accession>A0A175RDQ1</accession>
<dbReference type="RefSeq" id="WP_058633470.1">
    <property type="nucleotide sequence ID" value="NZ_LDPZ01000004.1"/>
</dbReference>
<evidence type="ECO:0000259" key="5">
    <source>
        <dbReference type="PROSITE" id="PS51078"/>
    </source>
</evidence>
<dbReference type="Gene3D" id="1.10.10.10">
    <property type="entry name" value="Winged helix-like DNA-binding domain superfamily/Winged helix DNA-binding domain"/>
    <property type="match status" value="1"/>
</dbReference>
<dbReference type="InterPro" id="IPR005471">
    <property type="entry name" value="Tscrpt_reg_IclR_N"/>
</dbReference>
<dbReference type="GO" id="GO:0045892">
    <property type="term" value="P:negative regulation of DNA-templated transcription"/>
    <property type="evidence" value="ECO:0007669"/>
    <property type="project" value="TreeGrafter"/>
</dbReference>
<sequence length="256" mass="28071">MDKRVEETVNRRARGLDRAFDILDALREAGRPLRPNEIAAAMGAPRSTIYEIVAALVKLDVLEAADTEGRVFLGRRLFLYGQAYGDHSDLPSRVSMVLDRLAAETQETAQFCLLDGNKYTVAMMREGSRPFRISSSVGERTPIPWTASGRLLLGHLSEDEIRALVPAEDFQLPSGEWLLPEEFARQARKAVADGHFTFDSIVDSYTHCFAVPITRPDGTAAATLCLVAPKADALRNHADYLAKLALAAAALEPSFA</sequence>
<dbReference type="PROSITE" id="PS51077">
    <property type="entry name" value="HTH_ICLR"/>
    <property type="match status" value="1"/>
</dbReference>
<dbReference type="GO" id="GO:0003677">
    <property type="term" value="F:DNA binding"/>
    <property type="evidence" value="ECO:0007669"/>
    <property type="project" value="UniProtKB-KW"/>
</dbReference>
<dbReference type="Gene3D" id="3.30.450.40">
    <property type="match status" value="1"/>
</dbReference>
<dbReference type="SUPFAM" id="SSF46785">
    <property type="entry name" value="Winged helix' DNA-binding domain"/>
    <property type="match status" value="1"/>
</dbReference>
<dbReference type="OrthoDB" id="9790046at2"/>
<dbReference type="InterPro" id="IPR014757">
    <property type="entry name" value="Tscrpt_reg_IclR_C"/>
</dbReference>
<feature type="domain" description="HTH iclR-type" evidence="4">
    <location>
        <begin position="13"/>
        <end position="75"/>
    </location>
</feature>
<keyword evidence="1" id="KW-0805">Transcription regulation</keyword>
<reference evidence="6 7" key="1">
    <citation type="journal article" date="2016" name="Front. Microbiol.">
        <title>Genomic Resource of Rice Seed Associated Bacteria.</title>
        <authorList>
            <person name="Midha S."/>
            <person name="Bansal K."/>
            <person name="Sharma S."/>
            <person name="Kumar N."/>
            <person name="Patil P.P."/>
            <person name="Chaudhry V."/>
            <person name="Patil P.B."/>
        </authorList>
    </citation>
    <scope>NUCLEOTIDE SEQUENCE [LARGE SCALE GENOMIC DNA]</scope>
    <source>
        <strain evidence="6 7">NS226</strain>
    </source>
</reference>
<proteinExistence type="predicted"/>
<dbReference type="SUPFAM" id="SSF55781">
    <property type="entry name" value="GAF domain-like"/>
    <property type="match status" value="1"/>
</dbReference>
<dbReference type="PATRIC" id="fig|401562.3.peg.3178"/>
<dbReference type="InterPro" id="IPR029016">
    <property type="entry name" value="GAF-like_dom_sf"/>
</dbReference>
<evidence type="ECO:0000313" key="6">
    <source>
        <dbReference type="EMBL" id="KTQ98246.1"/>
    </source>
</evidence>
<gene>
    <name evidence="6" type="ORF">NS226_01490</name>
</gene>
<dbReference type="InterPro" id="IPR036390">
    <property type="entry name" value="WH_DNA-bd_sf"/>
</dbReference>
<dbReference type="SMART" id="SM00346">
    <property type="entry name" value="HTH_ICLR"/>
    <property type="match status" value="1"/>
</dbReference>
<name>A0A175RDQ1_9HYPH</name>
<evidence type="ECO:0000313" key="7">
    <source>
        <dbReference type="Proteomes" id="UP000078272"/>
    </source>
</evidence>
<dbReference type="EMBL" id="LDPZ01000004">
    <property type="protein sequence ID" value="KTQ98246.1"/>
    <property type="molecule type" value="Genomic_DNA"/>
</dbReference>
<evidence type="ECO:0000256" key="3">
    <source>
        <dbReference type="ARBA" id="ARBA00023163"/>
    </source>
</evidence>
<evidence type="ECO:0000256" key="1">
    <source>
        <dbReference type="ARBA" id="ARBA00023015"/>
    </source>
</evidence>
<dbReference type="InterPro" id="IPR050707">
    <property type="entry name" value="HTH_MetabolicPath_Reg"/>
</dbReference>
<dbReference type="STRING" id="401562.NS365_14670"/>
<comment type="caution">
    <text evidence="6">The sequence shown here is derived from an EMBL/GenBank/DDBJ whole genome shotgun (WGS) entry which is preliminary data.</text>
</comment>
<evidence type="ECO:0000259" key="4">
    <source>
        <dbReference type="PROSITE" id="PS51077"/>
    </source>
</evidence>
<keyword evidence="2" id="KW-0238">DNA-binding</keyword>
<dbReference type="Proteomes" id="UP000078272">
    <property type="component" value="Unassembled WGS sequence"/>
</dbReference>
<organism evidence="6 7">
    <name type="scientific">Aureimonas ureilytica</name>
    <dbReference type="NCBI Taxonomy" id="401562"/>
    <lineage>
        <taxon>Bacteria</taxon>
        <taxon>Pseudomonadati</taxon>
        <taxon>Pseudomonadota</taxon>
        <taxon>Alphaproteobacteria</taxon>
        <taxon>Hyphomicrobiales</taxon>
        <taxon>Aurantimonadaceae</taxon>
        <taxon>Aureimonas</taxon>
    </lineage>
</organism>
<dbReference type="Pfam" id="PF09339">
    <property type="entry name" value="HTH_IclR"/>
    <property type="match status" value="1"/>
</dbReference>
<dbReference type="Pfam" id="PF01614">
    <property type="entry name" value="IclR_C"/>
    <property type="match status" value="1"/>
</dbReference>
<dbReference type="PROSITE" id="PS51078">
    <property type="entry name" value="ICLR_ED"/>
    <property type="match status" value="1"/>
</dbReference>
<evidence type="ECO:0000256" key="2">
    <source>
        <dbReference type="ARBA" id="ARBA00023125"/>
    </source>
</evidence>
<dbReference type="InterPro" id="IPR036388">
    <property type="entry name" value="WH-like_DNA-bd_sf"/>
</dbReference>
<protein>
    <submittedName>
        <fullName evidence="6">IclR family transcriptional regulator</fullName>
    </submittedName>
</protein>
<feature type="domain" description="IclR-ED" evidence="5">
    <location>
        <begin position="76"/>
        <end position="256"/>
    </location>
</feature>
<dbReference type="PANTHER" id="PTHR30136:SF35">
    <property type="entry name" value="HTH-TYPE TRANSCRIPTIONAL REGULATOR RV1719"/>
    <property type="match status" value="1"/>
</dbReference>